<organism evidence="2 4">
    <name type="scientific">Francisella orientalis</name>
    <dbReference type="NCBI Taxonomy" id="299583"/>
    <lineage>
        <taxon>Bacteria</taxon>
        <taxon>Pseudomonadati</taxon>
        <taxon>Pseudomonadota</taxon>
        <taxon>Gammaproteobacteria</taxon>
        <taxon>Thiotrichales</taxon>
        <taxon>Francisellaceae</taxon>
        <taxon>Francisella</taxon>
    </lineage>
</organism>
<dbReference type="SUPFAM" id="SSF48317">
    <property type="entry name" value="Acid phosphatase/Vanadium-dependent haloperoxidase"/>
    <property type="match status" value="1"/>
</dbReference>
<dbReference type="InterPro" id="IPR036938">
    <property type="entry name" value="PAP2/HPO_sf"/>
</dbReference>
<dbReference type="GO" id="GO:0003993">
    <property type="term" value="F:acid phosphatase activity"/>
    <property type="evidence" value="ECO:0007669"/>
    <property type="project" value="InterPro"/>
</dbReference>
<gene>
    <name evidence="2" type="ORF">CHQ83_01055</name>
    <name evidence="1" type="ORF">FNO190_0144</name>
</gene>
<reference evidence="1" key="2">
    <citation type="submission" date="2017-08" db="EMBL/GenBank/DDBJ databases">
        <title>Complete Genome Sequence of Francisella noatunensis subsp. orientalis strain FNO190.</title>
        <authorList>
            <person name="Pereira F.L."/>
            <person name="Goncalves L.A."/>
            <person name="Guilherme T.C."/>
            <person name="Soares S.C."/>
            <person name="Dorella F.A."/>
            <person name="Carvalho A.F."/>
            <person name="Leibowitz M.P."/>
            <person name="Leal C.A.G."/>
            <person name="Azevedo V.A.C."/>
            <person name="Figueiredo H.C.P."/>
        </authorList>
    </citation>
    <scope>NUCLEOTIDE SEQUENCE</scope>
    <source>
        <strain evidence="1">FNO190</strain>
    </source>
</reference>
<keyword evidence="3" id="KW-1185">Reference proteome</keyword>
<reference evidence="3" key="1">
    <citation type="submission" date="2015-02" db="EMBL/GenBank/DDBJ databases">
        <title>Complete genome sequence of Francisella noatunensis subsp. orientalis FNO190 isolated from farm-raised Nile tilapia in Brazil.</title>
        <authorList>
            <person name="Figueiredo H.C.P."/>
            <person name="Leal C.A.G."/>
            <person name="Pereira F.L."/>
            <person name="Soares S.C."/>
            <person name="Goncalves L.A."/>
            <person name="Dorella F.A."/>
            <person name="Carvalho A.F."/>
            <person name="Azevedo V.A.C."/>
        </authorList>
    </citation>
    <scope>NUCLEOTIDE SEQUENCE [LARGE SCALE GENOMIC DNA]</scope>
    <source>
        <strain evidence="3">FNO190</strain>
    </source>
</reference>
<dbReference type="EMBL" id="QPQM01000001">
    <property type="protein sequence ID" value="NIY56058.1"/>
    <property type="molecule type" value="Genomic_DNA"/>
</dbReference>
<dbReference type="Gene3D" id="1.20.144.10">
    <property type="entry name" value="Phosphatidic acid phosphatase type 2/haloperoxidase"/>
    <property type="match status" value="1"/>
</dbReference>
<protein>
    <submittedName>
        <fullName evidence="1">PAP2, bacterial acid phosphatase</fullName>
    </submittedName>
</protein>
<accession>A0AAP7C4Y7</accession>
<evidence type="ECO:0000313" key="2">
    <source>
        <dbReference type="EMBL" id="NIY56058.1"/>
    </source>
</evidence>
<reference evidence="2" key="3">
    <citation type="journal article" date="2020" name="Int. J. Syst. Evol. Microbiol.">
        <title>Reclassification of Francisella noatunensis subsp. orientalis Ottem et al. 2009 as Francisella orientalis sp. nov., Francisella noatunensis subsp. chilensis subsp. nov. and emended description of Francisella noatunensis.</title>
        <authorList>
            <person name="Ramirez-Paredes J.G."/>
            <person name="Larsson P."/>
            <person name="Thompson K.D."/>
            <person name="Penman D.J."/>
            <person name="Busse H.J."/>
            <person name="Ohrman C."/>
            <person name="Sjodin A."/>
            <person name="Soto E."/>
            <person name="Richards R.H."/>
            <person name="Adams A."/>
            <person name="Colquhoun D.J."/>
        </authorList>
    </citation>
    <scope>NUCLEOTIDE SEQUENCE</scope>
    <source>
        <strain evidence="2">LADL-07285A</strain>
    </source>
</reference>
<dbReference type="Proteomes" id="UP000035930">
    <property type="component" value="Chromosome"/>
</dbReference>
<evidence type="ECO:0000313" key="3">
    <source>
        <dbReference type="Proteomes" id="UP000035930"/>
    </source>
</evidence>
<evidence type="ECO:0000313" key="1">
    <source>
        <dbReference type="EMBL" id="AKN88022.1"/>
    </source>
</evidence>
<dbReference type="GO" id="GO:0030288">
    <property type="term" value="C:outer membrane-bounded periplasmic space"/>
    <property type="evidence" value="ECO:0007669"/>
    <property type="project" value="InterPro"/>
</dbReference>
<evidence type="ECO:0000313" key="4">
    <source>
        <dbReference type="Proteomes" id="UP000774689"/>
    </source>
</evidence>
<dbReference type="PRINTS" id="PR00483">
    <property type="entry name" value="BACPHPHTASE"/>
</dbReference>
<name>A0AAP7C4Y7_9GAMM</name>
<sequence>MVVAYTIADLLPSQYRTQILARGMDYGDSRVICGAHWRSDIQAGRIMANAAYSTLKTNDSFNNEFNRMKQQIDALI</sequence>
<dbReference type="RefSeq" id="WP_014714258.1">
    <property type="nucleotide sequence ID" value="NZ_CP022939.1"/>
</dbReference>
<dbReference type="AlphaFoldDB" id="A0AAP7C4Y7"/>
<proteinExistence type="predicted"/>
<dbReference type="EMBL" id="CP011923">
    <property type="protein sequence ID" value="AKN88022.1"/>
    <property type="molecule type" value="Genomic_DNA"/>
</dbReference>
<dbReference type="Proteomes" id="UP000774689">
    <property type="component" value="Unassembled WGS sequence"/>
</dbReference>
<dbReference type="InterPro" id="IPR001011">
    <property type="entry name" value="Acid_Pase_classA_bac"/>
</dbReference>